<keyword evidence="3" id="KW-1185">Reference proteome</keyword>
<dbReference type="CDD" id="cd00085">
    <property type="entry name" value="HNHc"/>
    <property type="match status" value="1"/>
</dbReference>
<evidence type="ECO:0000256" key="1">
    <source>
        <dbReference type="SAM" id="MobiDB-lite"/>
    </source>
</evidence>
<sequence length="135" mass="15056">MTGRSVPEWEGATPDAAIPPRVKLRIWEHHEGRCYLTGRKIMPGDPYDFDHITALCNGGRHAESNLAPVLREAHKAKTADDRAMKAKVDRVRKKHLGLTPPSRMPGSKNSKIKRKINGQTVDRLTGEPIGGYRRG</sequence>
<evidence type="ECO:0000313" key="3">
    <source>
        <dbReference type="Proteomes" id="UP000537592"/>
    </source>
</evidence>
<gene>
    <name evidence="2" type="ORF">FHS81_000866</name>
</gene>
<dbReference type="RefSeq" id="WP_210281543.1">
    <property type="nucleotide sequence ID" value="NZ_JACICC010000002.1"/>
</dbReference>
<organism evidence="2 3">
    <name type="scientific">Pseudochelatococcus contaminans</name>
    <dbReference type="NCBI Taxonomy" id="1538103"/>
    <lineage>
        <taxon>Bacteria</taxon>
        <taxon>Pseudomonadati</taxon>
        <taxon>Pseudomonadota</taxon>
        <taxon>Alphaproteobacteria</taxon>
        <taxon>Hyphomicrobiales</taxon>
        <taxon>Chelatococcaceae</taxon>
        <taxon>Pseudochelatococcus</taxon>
    </lineage>
</organism>
<evidence type="ECO:0000313" key="2">
    <source>
        <dbReference type="EMBL" id="MBB3808796.1"/>
    </source>
</evidence>
<accession>A0A7W5Z2B8</accession>
<dbReference type="EMBL" id="JACICC010000002">
    <property type="protein sequence ID" value="MBB3808796.1"/>
    <property type="molecule type" value="Genomic_DNA"/>
</dbReference>
<dbReference type="Proteomes" id="UP000537592">
    <property type="component" value="Unassembled WGS sequence"/>
</dbReference>
<reference evidence="2 3" key="1">
    <citation type="submission" date="2020-08" db="EMBL/GenBank/DDBJ databases">
        <title>Genomic Encyclopedia of Type Strains, Phase IV (KMG-IV): sequencing the most valuable type-strain genomes for metagenomic binning, comparative biology and taxonomic classification.</title>
        <authorList>
            <person name="Goeker M."/>
        </authorList>
    </citation>
    <scope>NUCLEOTIDE SEQUENCE [LARGE SCALE GENOMIC DNA]</scope>
    <source>
        <strain evidence="2 3">DSM 28760</strain>
    </source>
</reference>
<comment type="caution">
    <text evidence="2">The sequence shown here is derived from an EMBL/GenBank/DDBJ whole genome shotgun (WGS) entry which is preliminary data.</text>
</comment>
<evidence type="ECO:0008006" key="4">
    <source>
        <dbReference type="Google" id="ProtNLM"/>
    </source>
</evidence>
<dbReference type="AlphaFoldDB" id="A0A7W5Z2B8"/>
<feature type="region of interest" description="Disordered" evidence="1">
    <location>
        <begin position="93"/>
        <end position="135"/>
    </location>
</feature>
<dbReference type="Gene3D" id="1.10.30.50">
    <property type="match status" value="1"/>
</dbReference>
<proteinExistence type="predicted"/>
<name>A0A7W5Z2B8_9HYPH</name>
<dbReference type="InterPro" id="IPR003615">
    <property type="entry name" value="HNH_nuc"/>
</dbReference>
<protein>
    <recommendedName>
        <fullName evidence="4">HNH endonuclease</fullName>
    </recommendedName>
</protein>